<reference evidence="5" key="1">
    <citation type="journal article" date="2023" name="Plant J.">
        <title>The genome of the king protea, Protea cynaroides.</title>
        <authorList>
            <person name="Chang J."/>
            <person name="Duong T.A."/>
            <person name="Schoeman C."/>
            <person name="Ma X."/>
            <person name="Roodt D."/>
            <person name="Barker N."/>
            <person name="Li Z."/>
            <person name="Van de Peer Y."/>
            <person name="Mizrachi E."/>
        </authorList>
    </citation>
    <scope>NUCLEOTIDE SEQUENCE</scope>
    <source>
        <tissue evidence="5">Young leaves</tissue>
    </source>
</reference>
<dbReference type="PANTHER" id="PTHR14791">
    <property type="entry name" value="BOMB/KIRA PROTEINS"/>
    <property type="match status" value="1"/>
</dbReference>
<dbReference type="InterPro" id="IPR001202">
    <property type="entry name" value="WW_dom"/>
</dbReference>
<evidence type="ECO:0000256" key="1">
    <source>
        <dbReference type="ARBA" id="ARBA00004496"/>
    </source>
</evidence>
<keyword evidence="6" id="KW-1185">Reference proteome</keyword>
<dbReference type="InterPro" id="IPR036020">
    <property type="entry name" value="WW_dom_sf"/>
</dbReference>
<organism evidence="5 6">
    <name type="scientific">Protea cynaroides</name>
    <dbReference type="NCBI Taxonomy" id="273540"/>
    <lineage>
        <taxon>Eukaryota</taxon>
        <taxon>Viridiplantae</taxon>
        <taxon>Streptophyta</taxon>
        <taxon>Embryophyta</taxon>
        <taxon>Tracheophyta</taxon>
        <taxon>Spermatophyta</taxon>
        <taxon>Magnoliopsida</taxon>
        <taxon>Proteales</taxon>
        <taxon>Proteaceae</taxon>
        <taxon>Protea</taxon>
    </lineage>
</organism>
<feature type="region of interest" description="Disordered" evidence="3">
    <location>
        <begin position="1"/>
        <end position="20"/>
    </location>
</feature>
<feature type="region of interest" description="Disordered" evidence="3">
    <location>
        <begin position="42"/>
        <end position="68"/>
    </location>
</feature>
<feature type="domain" description="WW" evidence="4">
    <location>
        <begin position="90"/>
        <end position="124"/>
    </location>
</feature>
<protein>
    <recommendedName>
        <fullName evidence="4">WW domain-containing protein</fullName>
    </recommendedName>
</protein>
<evidence type="ECO:0000313" key="5">
    <source>
        <dbReference type="EMBL" id="KAJ4955393.1"/>
    </source>
</evidence>
<gene>
    <name evidence="5" type="ORF">NE237_012176</name>
</gene>
<evidence type="ECO:0000259" key="4">
    <source>
        <dbReference type="PROSITE" id="PS50020"/>
    </source>
</evidence>
<proteinExistence type="predicted"/>
<comment type="caution">
    <text evidence="5">The sequence shown here is derived from an EMBL/GenBank/DDBJ whole genome shotgun (WGS) entry which is preliminary data.</text>
</comment>
<dbReference type="PROSITE" id="PS50020">
    <property type="entry name" value="WW_DOMAIN_2"/>
    <property type="match status" value="1"/>
</dbReference>
<name>A0A9Q0GX10_9MAGN</name>
<dbReference type="SUPFAM" id="SSF51045">
    <property type="entry name" value="WW domain"/>
    <property type="match status" value="1"/>
</dbReference>
<dbReference type="Proteomes" id="UP001141806">
    <property type="component" value="Unassembled WGS sequence"/>
</dbReference>
<dbReference type="InterPro" id="IPR051105">
    <property type="entry name" value="WWC/KIBRA_Hippo_Reg"/>
</dbReference>
<evidence type="ECO:0000313" key="6">
    <source>
        <dbReference type="Proteomes" id="UP001141806"/>
    </source>
</evidence>
<dbReference type="Gene3D" id="2.20.70.10">
    <property type="match status" value="1"/>
</dbReference>
<dbReference type="OrthoDB" id="670666at2759"/>
<accession>A0A9Q0GX10</accession>
<dbReference type="PANTHER" id="PTHR14791:SF39">
    <property type="entry name" value="OS12G0233100 PROTEIN"/>
    <property type="match status" value="1"/>
</dbReference>
<feature type="compositionally biased region" description="Low complexity" evidence="3">
    <location>
        <begin position="51"/>
        <end position="62"/>
    </location>
</feature>
<dbReference type="EMBL" id="JAMYWD010000011">
    <property type="protein sequence ID" value="KAJ4955393.1"/>
    <property type="molecule type" value="Genomic_DNA"/>
</dbReference>
<comment type="subcellular location">
    <subcellularLocation>
        <location evidence="1">Cytoplasm</location>
    </subcellularLocation>
</comment>
<evidence type="ECO:0000256" key="2">
    <source>
        <dbReference type="ARBA" id="ARBA00022490"/>
    </source>
</evidence>
<keyword evidence="2" id="KW-0963">Cytoplasm</keyword>
<dbReference type="GO" id="GO:0005737">
    <property type="term" value="C:cytoplasm"/>
    <property type="evidence" value="ECO:0007669"/>
    <property type="project" value="UniProtKB-SubCell"/>
</dbReference>
<evidence type="ECO:0000256" key="3">
    <source>
        <dbReference type="SAM" id="MobiDB-lite"/>
    </source>
</evidence>
<dbReference type="AlphaFoldDB" id="A0A9Q0GX10"/>
<sequence length="225" mass="25712">MIKEILQGKQAVSLRQEEEEEEKVKKRQQFWMMMDNPDLSLGPSQFVVPGSTNSLSSESETNPSKKRKYCSDHFKTEPMIQTNIELQLKDPLPFDWEQCLDLESGRMYYLNRSTLKKTWNWPQEQKLDLELNISPLSSSEGKSTSEILEGSKKYSSSCNNMVAVACLKCHLLVMLSRSSPSCPNCKYVHSLPTQQSQPPKVTTIKSFDTLSLLNWPSGTENDKHD</sequence>